<dbReference type="AlphaFoldDB" id="A0A3B1AI07"/>
<dbReference type="EMBL" id="UOFX01000006">
    <property type="protein sequence ID" value="VAX05516.1"/>
    <property type="molecule type" value="Genomic_DNA"/>
</dbReference>
<dbReference type="GO" id="GO:0006355">
    <property type="term" value="P:regulation of DNA-templated transcription"/>
    <property type="evidence" value="ECO:0007669"/>
    <property type="project" value="InterPro"/>
</dbReference>
<reference evidence="1" key="1">
    <citation type="submission" date="2018-06" db="EMBL/GenBank/DDBJ databases">
        <authorList>
            <person name="Zhirakovskaya E."/>
        </authorList>
    </citation>
    <scope>NUCLEOTIDE SEQUENCE</scope>
</reference>
<name>A0A3B1AI07_9ZZZZ</name>
<gene>
    <name evidence="1" type="ORF">MNBD_GAMMA26-1598</name>
</gene>
<organism evidence="1">
    <name type="scientific">hydrothermal vent metagenome</name>
    <dbReference type="NCBI Taxonomy" id="652676"/>
    <lineage>
        <taxon>unclassified sequences</taxon>
        <taxon>metagenomes</taxon>
        <taxon>ecological metagenomes</taxon>
    </lineage>
</organism>
<protein>
    <submittedName>
        <fullName evidence="1">Uncharacterized protein</fullName>
    </submittedName>
</protein>
<accession>A0A3B1AI07</accession>
<dbReference type="SUPFAM" id="SSF47598">
    <property type="entry name" value="Ribbon-helix-helix"/>
    <property type="match status" value="1"/>
</dbReference>
<dbReference type="InterPro" id="IPR010985">
    <property type="entry name" value="Ribbon_hlx_hlx"/>
</dbReference>
<proteinExistence type="predicted"/>
<evidence type="ECO:0000313" key="1">
    <source>
        <dbReference type="EMBL" id="VAX05516.1"/>
    </source>
</evidence>
<sequence length="86" mass="9748">MQLTLRGFDDELAIRIKELAEREHISMNKAVLRLLHQATGLDAQAPHPVQIGSALDAFICSWSEEERVSMDEAVSIFKEIDPEIWS</sequence>